<feature type="transmembrane region" description="Helical" evidence="7">
    <location>
        <begin position="18"/>
        <end position="37"/>
    </location>
</feature>
<evidence type="ECO:0000313" key="9">
    <source>
        <dbReference type="EMBL" id="RUS71620.1"/>
    </source>
</evidence>
<keyword evidence="2" id="KW-0285">Flavoprotein</keyword>
<keyword evidence="5" id="KW-0521">NADP</keyword>
<dbReference type="Pfam" id="PF01593">
    <property type="entry name" value="Amino_oxidase"/>
    <property type="match status" value="1"/>
</dbReference>
<evidence type="ECO:0000256" key="4">
    <source>
        <dbReference type="ARBA" id="ARBA00022827"/>
    </source>
</evidence>
<name>A0A3S0Z6B4_ELYCH</name>
<keyword evidence="6" id="KW-0520">NAD</keyword>
<dbReference type="PANTHER" id="PTHR46091">
    <property type="entry name" value="BLR7054 PROTEIN"/>
    <property type="match status" value="1"/>
</dbReference>
<protein>
    <recommendedName>
        <fullName evidence="8">Amine oxidase domain-containing protein</fullName>
    </recommendedName>
</protein>
<dbReference type="InterPro" id="IPR036188">
    <property type="entry name" value="FAD/NAD-bd_sf"/>
</dbReference>
<proteinExistence type="inferred from homology"/>
<dbReference type="InterPro" id="IPR002937">
    <property type="entry name" value="Amino_oxidase"/>
</dbReference>
<keyword evidence="4" id="KW-0274">FAD</keyword>
<evidence type="ECO:0000256" key="7">
    <source>
        <dbReference type="SAM" id="Phobius"/>
    </source>
</evidence>
<keyword evidence="7" id="KW-1133">Transmembrane helix</keyword>
<comment type="caution">
    <text evidence="9">The sequence shown here is derived from an EMBL/GenBank/DDBJ whole genome shotgun (WGS) entry which is preliminary data.</text>
</comment>
<dbReference type="OrthoDB" id="38045at2759"/>
<dbReference type="EMBL" id="RQTK01001186">
    <property type="protein sequence ID" value="RUS71620.1"/>
    <property type="molecule type" value="Genomic_DNA"/>
</dbReference>
<dbReference type="PANTHER" id="PTHR46091:SF3">
    <property type="entry name" value="AMINE OXIDASE DOMAIN-CONTAINING PROTEIN"/>
    <property type="match status" value="1"/>
</dbReference>
<reference evidence="9 10" key="1">
    <citation type="submission" date="2019-01" db="EMBL/GenBank/DDBJ databases">
        <title>A draft genome assembly of the solar-powered sea slug Elysia chlorotica.</title>
        <authorList>
            <person name="Cai H."/>
            <person name="Li Q."/>
            <person name="Fang X."/>
            <person name="Li J."/>
            <person name="Curtis N.E."/>
            <person name="Altenburger A."/>
            <person name="Shibata T."/>
            <person name="Feng M."/>
            <person name="Maeda T."/>
            <person name="Schwartz J.A."/>
            <person name="Shigenobu S."/>
            <person name="Lundholm N."/>
            <person name="Nishiyama T."/>
            <person name="Yang H."/>
            <person name="Hasebe M."/>
            <person name="Li S."/>
            <person name="Pierce S.K."/>
            <person name="Wang J."/>
        </authorList>
    </citation>
    <scope>NUCLEOTIDE SEQUENCE [LARGE SCALE GENOMIC DNA]</scope>
    <source>
        <strain evidence="9">EC2010</strain>
        <tissue evidence="9">Whole organism of an adult</tissue>
    </source>
</reference>
<dbReference type="Proteomes" id="UP000271974">
    <property type="component" value="Unassembled WGS sequence"/>
</dbReference>
<keyword evidence="10" id="KW-1185">Reference proteome</keyword>
<dbReference type="STRING" id="188477.A0A3S0Z6B4"/>
<feature type="domain" description="Amine oxidase" evidence="8">
    <location>
        <begin position="91"/>
        <end position="602"/>
    </location>
</feature>
<evidence type="ECO:0000256" key="2">
    <source>
        <dbReference type="ARBA" id="ARBA00022630"/>
    </source>
</evidence>
<comment type="similarity">
    <text evidence="1">Belongs to the carotenoid/retinoid oxidoreductase family. CrtISO subfamily.</text>
</comment>
<gene>
    <name evidence="9" type="ORF">EGW08_020612</name>
</gene>
<accession>A0A3S0Z6B4</accession>
<evidence type="ECO:0000256" key="5">
    <source>
        <dbReference type="ARBA" id="ARBA00022857"/>
    </source>
</evidence>
<keyword evidence="7" id="KW-0472">Membrane</keyword>
<evidence type="ECO:0000259" key="8">
    <source>
        <dbReference type="Pfam" id="PF01593"/>
    </source>
</evidence>
<dbReference type="InterPro" id="IPR052206">
    <property type="entry name" value="Retinol_saturase"/>
</dbReference>
<evidence type="ECO:0000313" key="10">
    <source>
        <dbReference type="Proteomes" id="UP000271974"/>
    </source>
</evidence>
<sequence>MIDIGVRSIIDFLASNPLLLVGAFLLYVVVFLFSVFFHPPKNGKNPLAKDYRRPHEPFVHDAKARDAVIKQRFKASKIPEFLDVVVIGSGIGGLTSAALLARSGKKVLVLEQHDQAGGCCHSFVEKGFEFDTGIHYIGSMYDGSVDRVLLDQLTCNQLRWAKMDDAFDTVALGKPASAQLFPMKTGKENYVQNLIEMFPKEKAAIEKYIELIYDASPSFFGVVLLKVLPWPIARLLVMTGLYRILFKCYRKRYTEKTLQEVLDELTDDRKLKLVLSYICGDYGVFPNKVPFILHALVVKHYVGGAWYPKGGTSEIAFHMVKTIQHHGGRVLVQAPVTNIVCDDKGRAVGVKVAKLDTEIRAKIIISDAGVVNTFKTLLPPQVAQASYIYPLISKIGASCSFITAFIGVEGSPGELKLPAGNTWLYHNDDINKTMSEFLNVKGEDIEDLEIPFGYISFPSAKDPEWDNKFPGKSSVLVITLASWEWFKEWKEDKLRHRGDRYENIKDAVGRRLWQQCIDLFPQLDGKKVYMEVGTPVTNQHYLACPEGEMYGLDQGAIRFDPDVASKLRAETDIPGLYLTGQDVMTCGFTSALIMGLMTAGQVLHRNLYGDLLKMRKTLNASDKKVALSASNGTASKKSD</sequence>
<keyword evidence="3" id="KW-0732">Signal</keyword>
<organism evidence="9 10">
    <name type="scientific">Elysia chlorotica</name>
    <name type="common">Eastern emerald elysia</name>
    <name type="synonym">Sea slug</name>
    <dbReference type="NCBI Taxonomy" id="188477"/>
    <lineage>
        <taxon>Eukaryota</taxon>
        <taxon>Metazoa</taxon>
        <taxon>Spiralia</taxon>
        <taxon>Lophotrochozoa</taxon>
        <taxon>Mollusca</taxon>
        <taxon>Gastropoda</taxon>
        <taxon>Heterobranchia</taxon>
        <taxon>Euthyneura</taxon>
        <taxon>Panpulmonata</taxon>
        <taxon>Sacoglossa</taxon>
        <taxon>Placobranchoidea</taxon>
        <taxon>Plakobranchidae</taxon>
        <taxon>Elysia</taxon>
    </lineage>
</organism>
<evidence type="ECO:0000256" key="3">
    <source>
        <dbReference type="ARBA" id="ARBA00022729"/>
    </source>
</evidence>
<evidence type="ECO:0000256" key="1">
    <source>
        <dbReference type="ARBA" id="ARBA00005855"/>
    </source>
</evidence>
<dbReference type="AlphaFoldDB" id="A0A3S0Z6B4"/>
<keyword evidence="7" id="KW-0812">Transmembrane</keyword>
<dbReference type="SUPFAM" id="SSF51905">
    <property type="entry name" value="FAD/NAD(P)-binding domain"/>
    <property type="match status" value="1"/>
</dbReference>
<dbReference type="GO" id="GO:0016491">
    <property type="term" value="F:oxidoreductase activity"/>
    <property type="evidence" value="ECO:0007669"/>
    <property type="project" value="InterPro"/>
</dbReference>
<evidence type="ECO:0000256" key="6">
    <source>
        <dbReference type="ARBA" id="ARBA00023027"/>
    </source>
</evidence>
<dbReference type="Gene3D" id="3.50.50.60">
    <property type="entry name" value="FAD/NAD(P)-binding domain"/>
    <property type="match status" value="2"/>
</dbReference>